<dbReference type="eggNOG" id="COG0732">
    <property type="taxonomic scope" value="Bacteria"/>
</dbReference>
<dbReference type="GO" id="GO:0008170">
    <property type="term" value="F:N-methyltransferase activity"/>
    <property type="evidence" value="ECO:0007669"/>
    <property type="project" value="InterPro"/>
</dbReference>
<dbReference type="Pfam" id="PF01420">
    <property type="entry name" value="Methylase_S"/>
    <property type="match status" value="1"/>
</dbReference>
<dbReference type="Gene3D" id="3.40.50.150">
    <property type="entry name" value="Vaccinia Virus protein VP39"/>
    <property type="match status" value="1"/>
</dbReference>
<dbReference type="GO" id="GO:0003677">
    <property type="term" value="F:DNA binding"/>
    <property type="evidence" value="ECO:0007669"/>
    <property type="project" value="UniProtKB-KW"/>
</dbReference>
<dbReference type="InterPro" id="IPR036388">
    <property type="entry name" value="WH-like_DNA-bd_sf"/>
</dbReference>
<dbReference type="InterPro" id="IPR029063">
    <property type="entry name" value="SAM-dependent_MTases_sf"/>
</dbReference>
<reference evidence="7 8" key="1">
    <citation type="journal article" date="2011" name="J. Bacteriol.">
        <title>Draft genome sequence of the marine bacterium Streptomyces griseoaurantiacus M045, which produces novel manumycin-type antibiotics with a pABA core component.</title>
        <authorList>
            <person name="Li F."/>
            <person name="Jiang P."/>
            <person name="Zheng H."/>
            <person name="Wang S."/>
            <person name="Zhao G."/>
            <person name="Qin S."/>
            <person name="Liu Z."/>
        </authorList>
    </citation>
    <scope>NUCLEOTIDE SEQUENCE [LARGE SCALE GENOMIC DNA]</scope>
    <source>
        <strain evidence="7 8">M045</strain>
    </source>
</reference>
<dbReference type="AlphaFoldDB" id="F3NMB0"/>
<dbReference type="PANTHER" id="PTHR42998">
    <property type="entry name" value="TYPE I RESTRICTION ENZYME HINDVIIP M PROTEIN-RELATED"/>
    <property type="match status" value="1"/>
</dbReference>
<dbReference type="PANTHER" id="PTHR42998:SF1">
    <property type="entry name" value="TYPE I RESTRICTION ENZYME HINDI METHYLASE SUBUNIT"/>
    <property type="match status" value="1"/>
</dbReference>
<dbReference type="GO" id="GO:0032259">
    <property type="term" value="P:methylation"/>
    <property type="evidence" value="ECO:0007669"/>
    <property type="project" value="InterPro"/>
</dbReference>
<evidence type="ECO:0000256" key="3">
    <source>
        <dbReference type="ARBA" id="ARBA00023125"/>
    </source>
</evidence>
<feature type="region of interest" description="Disordered" evidence="4">
    <location>
        <begin position="99"/>
        <end position="118"/>
    </location>
</feature>
<evidence type="ECO:0000256" key="2">
    <source>
        <dbReference type="ARBA" id="ARBA00022747"/>
    </source>
</evidence>
<feature type="domain" description="Type I restriction modification DNA specificity" evidence="5">
    <location>
        <begin position="682"/>
        <end position="773"/>
    </location>
</feature>
<feature type="domain" description="DNA methylase adenine-specific" evidence="6">
    <location>
        <begin position="232"/>
        <end position="532"/>
    </location>
</feature>
<evidence type="ECO:0000256" key="4">
    <source>
        <dbReference type="SAM" id="MobiDB-lite"/>
    </source>
</evidence>
<dbReference type="InterPro" id="IPR003356">
    <property type="entry name" value="DNA_methylase_A-5"/>
</dbReference>
<dbReference type="InterPro" id="IPR052916">
    <property type="entry name" value="Type-I_RE_MTase_Subunit"/>
</dbReference>
<dbReference type="Proteomes" id="UP000003022">
    <property type="component" value="Unassembled WGS sequence"/>
</dbReference>
<dbReference type="STRING" id="996637.SGM_4113"/>
<evidence type="ECO:0000313" key="7">
    <source>
        <dbReference type="EMBL" id="EGG45408.1"/>
    </source>
</evidence>
<dbReference type="Gene3D" id="1.10.10.10">
    <property type="entry name" value="Winged helix-like DNA-binding domain superfamily/Winged helix DNA-binding domain"/>
    <property type="match status" value="1"/>
</dbReference>
<accession>F3NMB0</accession>
<protein>
    <submittedName>
        <fullName evidence="7">Type I restriction modification system protein</fullName>
    </submittedName>
</protein>
<dbReference type="eggNOG" id="COG0286">
    <property type="taxonomic scope" value="Bacteria"/>
</dbReference>
<keyword evidence="8" id="KW-1185">Reference proteome</keyword>
<dbReference type="InterPro" id="IPR044946">
    <property type="entry name" value="Restrct_endonuc_typeI_TRD_sf"/>
</dbReference>
<dbReference type="InterPro" id="IPR000055">
    <property type="entry name" value="Restrct_endonuc_typeI_TRD"/>
</dbReference>
<evidence type="ECO:0000259" key="5">
    <source>
        <dbReference type="Pfam" id="PF01420"/>
    </source>
</evidence>
<keyword evidence="2" id="KW-0680">Restriction system</keyword>
<comment type="caution">
    <text evidence="7">The sequence shown here is derived from an EMBL/GenBank/DDBJ whole genome shotgun (WGS) entry which is preliminary data.</text>
</comment>
<evidence type="ECO:0000256" key="1">
    <source>
        <dbReference type="ARBA" id="ARBA00010923"/>
    </source>
</evidence>
<dbReference type="PRINTS" id="PR00507">
    <property type="entry name" value="N12N6MTFRASE"/>
</dbReference>
<dbReference type="Gene3D" id="3.90.220.20">
    <property type="entry name" value="DNA methylase specificity domains"/>
    <property type="match status" value="1"/>
</dbReference>
<sequence length="793" mass="85933">MYGGFMDGTGLSDDRLLSRAELAELAGVMRPAVTNWQRRYEDYPEPVRTGETELFSLRAVLRWLDSRRIPSRARASDEPAGFTYADRMRRNLVASDDVRQGATALGDEATGSGPLSDEEERARQLAQLLGPMADAVRGGASMTDYLALLLSLVFLQVSGSPRSMSLPRTVQSRSTAATAALLQEIGESADEALRLRGVPPGMRTAIVRLEPREYGDVVEVIRLTDGLGIDEFRQLVDQFGSRAALPSGEFFTPRAVVRLMRDAALGDEDSARRVYDPYARAGEMLDGVAERLGGVVPLTLRGESPQRGTLRLAGMNLALHGIPVELEAGTAAPWNERAWPKGHRADLILTNPPFNAHGAVPKPREGIDWPYGPPPSGSPAFAWLQHVLVSLKDEGRAGVVMPVSAGTSTDVREREIRSRLVEDGAVECIVALPPQLFSGAQVSVCLWFLRSSAAVREEILFVDARDLGDKATRGPRVLSDEHVGAVTRTVQAWRRGTGFRLGRQSAGHLAVAAPLEAVRAAGYSLSPADYADRWMSTASPAEAATEAATTERVLAEARRRTKAVDGTVDALSYGPSPSATVLSYDGLPHDWRRVPLGELVDIMAGPSYTRLPAEVRSVAGDLRVVMPKHLREGRIDDRDMEKVGVDVARALARFRLRPGDILCVRSGAQMPPALVEKAQDGWLFSTNLLRLRALETDGVPLVLPGYLLAYLSLPETVHWLKEYARGTAVPSLSAATLALLPVPLPPLAHQRRISAVLDAVNAQITAHRELIQAATQHRSTLAAHLLTGVLVPE</sequence>
<evidence type="ECO:0000259" key="6">
    <source>
        <dbReference type="Pfam" id="PF02384"/>
    </source>
</evidence>
<dbReference type="PROSITE" id="PS00092">
    <property type="entry name" value="N6_MTASE"/>
    <property type="match status" value="1"/>
</dbReference>
<dbReference type="SUPFAM" id="SSF53335">
    <property type="entry name" value="S-adenosyl-L-methionine-dependent methyltransferases"/>
    <property type="match status" value="1"/>
</dbReference>
<name>F3NMB0_9ACTN</name>
<dbReference type="Pfam" id="PF02384">
    <property type="entry name" value="N6_Mtase"/>
    <property type="match status" value="1"/>
</dbReference>
<comment type="similarity">
    <text evidence="1">Belongs to the type-I restriction system S methylase family.</text>
</comment>
<dbReference type="SUPFAM" id="SSF116734">
    <property type="entry name" value="DNA methylase specificity domain"/>
    <property type="match status" value="1"/>
</dbReference>
<proteinExistence type="inferred from homology"/>
<evidence type="ECO:0000313" key="8">
    <source>
        <dbReference type="Proteomes" id="UP000003022"/>
    </source>
</evidence>
<keyword evidence="3" id="KW-0238">DNA-binding</keyword>
<dbReference type="GO" id="GO:0009307">
    <property type="term" value="P:DNA restriction-modification system"/>
    <property type="evidence" value="ECO:0007669"/>
    <property type="project" value="UniProtKB-KW"/>
</dbReference>
<dbReference type="InterPro" id="IPR002052">
    <property type="entry name" value="DNA_methylase_N6_adenine_CS"/>
</dbReference>
<organism evidence="7 8">
    <name type="scientific">Streptomyces griseoaurantiacus M045</name>
    <dbReference type="NCBI Taxonomy" id="996637"/>
    <lineage>
        <taxon>Bacteria</taxon>
        <taxon>Bacillati</taxon>
        <taxon>Actinomycetota</taxon>
        <taxon>Actinomycetes</taxon>
        <taxon>Kitasatosporales</taxon>
        <taxon>Streptomycetaceae</taxon>
        <taxon>Streptomyces</taxon>
        <taxon>Streptomyces aurantiacus group</taxon>
    </lineage>
</organism>
<dbReference type="EMBL" id="AEYX01000040">
    <property type="protein sequence ID" value="EGG45408.1"/>
    <property type="molecule type" value="Genomic_DNA"/>
</dbReference>
<gene>
    <name evidence="7" type="ORF">SGM_4113</name>
</gene>